<comment type="similarity">
    <text evidence="1">Belongs to the peptidase C2 family.</text>
</comment>
<keyword evidence="3" id="KW-0378">Hydrolase</keyword>
<evidence type="ECO:0000256" key="2">
    <source>
        <dbReference type="PIRSR" id="PIRSR622684-1"/>
    </source>
</evidence>
<dbReference type="STRING" id="1149755.A0A2J6RRS1"/>
<dbReference type="EMBL" id="KZ613944">
    <property type="protein sequence ID" value="PMD41153.1"/>
    <property type="molecule type" value="Genomic_DNA"/>
</dbReference>
<accession>A0A2J6RRS1</accession>
<dbReference type="PROSITE" id="PS50203">
    <property type="entry name" value="CALPAIN_CAT"/>
    <property type="match status" value="1"/>
</dbReference>
<dbReference type="OrthoDB" id="424753at2759"/>
<reference evidence="6 7" key="1">
    <citation type="submission" date="2016-04" db="EMBL/GenBank/DDBJ databases">
        <title>A degradative enzymes factory behind the ericoid mycorrhizal symbiosis.</title>
        <authorList>
            <consortium name="DOE Joint Genome Institute"/>
            <person name="Martino E."/>
            <person name="Morin E."/>
            <person name="Grelet G."/>
            <person name="Kuo A."/>
            <person name="Kohler A."/>
            <person name="Daghino S."/>
            <person name="Barry K."/>
            <person name="Choi C."/>
            <person name="Cichocki N."/>
            <person name="Clum A."/>
            <person name="Copeland A."/>
            <person name="Hainaut M."/>
            <person name="Haridas S."/>
            <person name="Labutti K."/>
            <person name="Lindquist E."/>
            <person name="Lipzen A."/>
            <person name="Khouja H.-R."/>
            <person name="Murat C."/>
            <person name="Ohm R."/>
            <person name="Olson A."/>
            <person name="Spatafora J."/>
            <person name="Veneault-Fourrey C."/>
            <person name="Henrissat B."/>
            <person name="Grigoriev I."/>
            <person name="Martin F."/>
            <person name="Perotto S."/>
        </authorList>
    </citation>
    <scope>NUCLEOTIDE SEQUENCE [LARGE SCALE GENOMIC DNA]</scope>
    <source>
        <strain evidence="6 7">F</strain>
    </source>
</reference>
<dbReference type="Gene3D" id="3.90.70.10">
    <property type="entry name" value="Cysteine proteinases"/>
    <property type="match status" value="1"/>
</dbReference>
<sequence>MSLAYGSRPPSRAASPPPEPSPSLKPPQQTLDDFWESTISKAPGKISNIFPRSLYTNILSPNTTSGASSHRNAAASYEEAAAACRVKVQRIVRECQRTNEKYTDPDFDLEDDFRRSRKNCLRGLETEEDSDDEGPPRVDGGDLSAALSTLLASNVLGPRPSVNLDLVPLMQTMRAGVGARKNEPECVHRVDWVFDEPSFTVDGFASSDVQQGSNGDCWWIAAVATLCSMEGLMDRVCVARDAECGVYGFVFYRDGEWISTVVDDSLYLRMRDYDADFDDYDPTGEKERKYKHRYQTGSEALYFANCQSANETWLPLLEKAYAKVHGDYDAIAGGNPGEAVEDMTGGVTTTIMTNKILNKQKLWKELLNEKKEFVFAASSPWMGKDTESRQGLALSHAYSVLRAVEEVGEDDKKVQLVLIRNPWGKRAWNGMGEWSGSWSDGSKEWTPYWMKKLNHHFGDDGEFWMSFRDFTRKFNVINRTRLFDESWIVVQQWTSVHVSWVIGYLKTRFVIEVKSEGPVVVVLRQLDDRYFKGLEGQYWFSLEFLLQEEGAEQDDYIVRARSTSPWGDRSISAEVTLKPGKYEVLPKITAARDTSRPVVEAVVKLAAENNPKKLRQIGMNYDIAHAKGGFEEEERQKKERAKRKKEKEEKKRKEERLKMEEAAKKAAEDMLKEEQKEALMEKIKSEMKEEAGEKTEGERKATEEKAEESKEGVEEETFVDVKEDAKDETTEEKGEGSKDETKKETKAQPKEDTKEEPEKNVREVKEVKEDPKPRPKHASDDARQTQTHHDEVEITKEHEAEKKVHISEDSAKPHPPGGEEGGEPEDVEKEKEEKKEDEVKKDEPEKPKPSDVEPADNPWNAVTVIGLLVYSKDHDATVTLVKPVDPEDDALL</sequence>
<name>A0A2J6RRS1_HYAVF</name>
<dbReference type="InterPro" id="IPR038765">
    <property type="entry name" value="Papain-like_cys_pep_sf"/>
</dbReference>
<feature type="domain" description="Calpain catalytic" evidence="5">
    <location>
        <begin position="189"/>
        <end position="483"/>
    </location>
</feature>
<feature type="compositionally biased region" description="Pro residues" evidence="4">
    <location>
        <begin position="15"/>
        <end position="25"/>
    </location>
</feature>
<keyword evidence="3" id="KW-0788">Thiol protease</keyword>
<dbReference type="InterPro" id="IPR000169">
    <property type="entry name" value="Pept_cys_AS"/>
</dbReference>
<feature type="active site" evidence="2 3">
    <location>
        <position position="421"/>
    </location>
</feature>
<evidence type="ECO:0000256" key="1">
    <source>
        <dbReference type="ARBA" id="ARBA00007623"/>
    </source>
</evidence>
<feature type="region of interest" description="Disordered" evidence="4">
    <location>
        <begin position="631"/>
        <end position="860"/>
    </location>
</feature>
<feature type="active site" evidence="2 3">
    <location>
        <position position="396"/>
    </location>
</feature>
<dbReference type="SUPFAM" id="SSF54001">
    <property type="entry name" value="Cysteine proteinases"/>
    <property type="match status" value="1"/>
</dbReference>
<dbReference type="GO" id="GO:0004198">
    <property type="term" value="F:calcium-dependent cysteine-type endopeptidase activity"/>
    <property type="evidence" value="ECO:0007669"/>
    <property type="project" value="InterPro"/>
</dbReference>
<evidence type="ECO:0000256" key="3">
    <source>
        <dbReference type="PROSITE-ProRule" id="PRU00239"/>
    </source>
</evidence>
<dbReference type="GO" id="GO:0006508">
    <property type="term" value="P:proteolysis"/>
    <property type="evidence" value="ECO:0007669"/>
    <property type="project" value="UniProtKB-KW"/>
</dbReference>
<feature type="region of interest" description="Disordered" evidence="4">
    <location>
        <begin position="1"/>
        <end position="30"/>
    </location>
</feature>
<organism evidence="6 7">
    <name type="scientific">Hyaloscypha variabilis (strain UAMH 11265 / GT02V1 / F)</name>
    <name type="common">Meliniomyces variabilis</name>
    <dbReference type="NCBI Taxonomy" id="1149755"/>
    <lineage>
        <taxon>Eukaryota</taxon>
        <taxon>Fungi</taxon>
        <taxon>Dikarya</taxon>
        <taxon>Ascomycota</taxon>
        <taxon>Pezizomycotina</taxon>
        <taxon>Leotiomycetes</taxon>
        <taxon>Helotiales</taxon>
        <taxon>Hyaloscyphaceae</taxon>
        <taxon>Hyaloscypha</taxon>
        <taxon>Hyaloscypha variabilis</taxon>
    </lineage>
</organism>
<dbReference type="AlphaFoldDB" id="A0A2J6RRS1"/>
<proteinExistence type="inferred from homology"/>
<dbReference type="InterPro" id="IPR022684">
    <property type="entry name" value="Calpain_cysteine_protease"/>
</dbReference>
<feature type="region of interest" description="Disordered" evidence="4">
    <location>
        <begin position="122"/>
        <end position="142"/>
    </location>
</feature>
<dbReference type="PANTHER" id="PTHR10183:SF425">
    <property type="entry name" value="CALPAIN-5"/>
    <property type="match status" value="1"/>
</dbReference>
<protein>
    <submittedName>
        <fullName evidence="6">Cysteine proteinase</fullName>
    </submittedName>
</protein>
<gene>
    <name evidence="6" type="ORF">L207DRAFT_543436</name>
</gene>
<dbReference type="InterPro" id="IPR001300">
    <property type="entry name" value="Peptidase_C2_calpain_cat"/>
</dbReference>
<evidence type="ECO:0000259" key="5">
    <source>
        <dbReference type="PROSITE" id="PS50203"/>
    </source>
</evidence>
<dbReference type="Pfam" id="PF00648">
    <property type="entry name" value="Peptidase_C2"/>
    <property type="match status" value="1"/>
</dbReference>
<dbReference type="PANTHER" id="PTHR10183">
    <property type="entry name" value="CALPAIN"/>
    <property type="match status" value="1"/>
</dbReference>
<feature type="active site" evidence="2 3">
    <location>
        <position position="217"/>
    </location>
</feature>
<dbReference type="CDD" id="cd00044">
    <property type="entry name" value="CysPc"/>
    <property type="match status" value="1"/>
</dbReference>
<keyword evidence="7" id="KW-1185">Reference proteome</keyword>
<feature type="compositionally biased region" description="Basic and acidic residues" evidence="4">
    <location>
        <begin position="828"/>
        <end position="851"/>
    </location>
</feature>
<dbReference type="SMART" id="SM00230">
    <property type="entry name" value="CysPc"/>
    <property type="match status" value="1"/>
</dbReference>
<keyword evidence="3" id="KW-0645">Protease</keyword>
<dbReference type="Proteomes" id="UP000235786">
    <property type="component" value="Unassembled WGS sequence"/>
</dbReference>
<evidence type="ECO:0000313" key="6">
    <source>
        <dbReference type="EMBL" id="PMD41153.1"/>
    </source>
</evidence>
<evidence type="ECO:0000256" key="4">
    <source>
        <dbReference type="SAM" id="MobiDB-lite"/>
    </source>
</evidence>
<dbReference type="PROSITE" id="PS00139">
    <property type="entry name" value="THIOL_PROTEASE_CYS"/>
    <property type="match status" value="1"/>
</dbReference>
<evidence type="ECO:0000313" key="7">
    <source>
        <dbReference type="Proteomes" id="UP000235786"/>
    </source>
</evidence>
<feature type="compositionally biased region" description="Basic and acidic residues" evidence="4">
    <location>
        <begin position="646"/>
        <end position="712"/>
    </location>
</feature>
<feature type="compositionally biased region" description="Basic and acidic residues" evidence="4">
    <location>
        <begin position="719"/>
        <end position="812"/>
    </location>
</feature>